<feature type="compositionally biased region" description="Low complexity" evidence="8">
    <location>
        <begin position="184"/>
        <end position="224"/>
    </location>
</feature>
<evidence type="ECO:0000256" key="6">
    <source>
        <dbReference type="ARBA" id="ARBA00023230"/>
    </source>
</evidence>
<evidence type="ECO:0000256" key="1">
    <source>
        <dbReference type="ARBA" id="ARBA00004123"/>
    </source>
</evidence>
<evidence type="ECO:0000259" key="9">
    <source>
        <dbReference type="PROSITE" id="PS50217"/>
    </source>
</evidence>
<evidence type="ECO:0000256" key="4">
    <source>
        <dbReference type="ARBA" id="ARBA00023125"/>
    </source>
</evidence>
<feature type="region of interest" description="Disordered" evidence="8">
    <location>
        <begin position="280"/>
        <end position="310"/>
    </location>
</feature>
<keyword evidence="3" id="KW-0805">Transcription regulation</keyword>
<name>M3IN60_CANMX</name>
<protein>
    <recommendedName>
        <fullName evidence="9">BZIP domain-containing protein</fullName>
    </recommendedName>
</protein>
<dbReference type="HOGENOM" id="CLU_826381_0_0_1"/>
<evidence type="ECO:0000256" key="8">
    <source>
        <dbReference type="SAM" id="MobiDB-lite"/>
    </source>
</evidence>
<dbReference type="InterPro" id="IPR046347">
    <property type="entry name" value="bZIP_sf"/>
</dbReference>
<dbReference type="GO" id="GO:0000981">
    <property type="term" value="F:DNA-binding transcription factor activity, RNA polymerase II-specific"/>
    <property type="evidence" value="ECO:0007669"/>
    <property type="project" value="InterPro"/>
</dbReference>
<dbReference type="SUPFAM" id="SSF57959">
    <property type="entry name" value="Leucine zipper domain"/>
    <property type="match status" value="1"/>
</dbReference>
<dbReference type="GO" id="GO:0003677">
    <property type="term" value="F:DNA binding"/>
    <property type="evidence" value="ECO:0007669"/>
    <property type="project" value="UniProtKB-KW"/>
</dbReference>
<dbReference type="PANTHER" id="PTHR46714:SF6">
    <property type="entry name" value="TRANSCRIPTIONAL ACTIVATOR HAC1"/>
    <property type="match status" value="1"/>
</dbReference>
<dbReference type="InterPro" id="IPR044280">
    <property type="entry name" value="Hac1/HY5"/>
</dbReference>
<comment type="subcellular location">
    <subcellularLocation>
        <location evidence="1">Nucleus</location>
    </subcellularLocation>
</comment>
<proteinExistence type="inferred from homology"/>
<keyword evidence="5" id="KW-0804">Transcription</keyword>
<dbReference type="Proteomes" id="UP000011777">
    <property type="component" value="Unassembled WGS sequence"/>
</dbReference>
<keyword evidence="4" id="KW-0238">DNA-binding</keyword>
<dbReference type="SMART" id="SM00338">
    <property type="entry name" value="BRLZ"/>
    <property type="match status" value="1"/>
</dbReference>
<evidence type="ECO:0000256" key="7">
    <source>
        <dbReference type="ARBA" id="ARBA00023242"/>
    </source>
</evidence>
<sequence>MDSTDISTTNTPHMLDENSNTPVTTTTTTTSTLDIDPTTFKSTLPPRKRAKTQEEKEQRKIERILRNRRAAHASREKKRKHVEYLENYVLKLEENLNKLNTNYNTVINLLPTDQQQSIKDTLQILDDVSELKEKIHSNLNGSRKSNKKSTNKDSDEDDCEDVNSKEDEEFIEDEPVSKKRKIDSSVNTTSISTPSSTTTLSSSLSPTNTNTTTTTTTSPNLSPLKVKKEFLSVDEVQQQQQHQQPEQDVYNIKNELEDAFWNYPSPISFHDSPLQLDLETNSTSGSFSSSSSSSSSSNTSSFPSLSSSNPSTNHSIADLAVISHASRANRIISVGF</sequence>
<evidence type="ECO:0000256" key="2">
    <source>
        <dbReference type="ARBA" id="ARBA00007163"/>
    </source>
</evidence>
<comment type="similarity">
    <text evidence="2">Belongs to the bZIP family.</text>
</comment>
<evidence type="ECO:0000313" key="10">
    <source>
        <dbReference type="EMBL" id="EMG47836.1"/>
    </source>
</evidence>
<feature type="region of interest" description="Disordered" evidence="8">
    <location>
        <begin position="1"/>
        <end position="59"/>
    </location>
</feature>
<dbReference type="FunFam" id="1.20.5.170:FF:000101">
    <property type="entry name" value="BZIP transcription factor HacA"/>
    <property type="match status" value="1"/>
</dbReference>
<keyword evidence="11" id="KW-1185">Reference proteome</keyword>
<dbReference type="GO" id="GO:0005634">
    <property type="term" value="C:nucleus"/>
    <property type="evidence" value="ECO:0007669"/>
    <property type="project" value="UniProtKB-SubCell"/>
</dbReference>
<feature type="compositionally biased region" description="Low complexity" evidence="8">
    <location>
        <begin position="21"/>
        <end position="39"/>
    </location>
</feature>
<dbReference type="OMA" id="DAFWNYP"/>
<evidence type="ECO:0000256" key="5">
    <source>
        <dbReference type="ARBA" id="ARBA00023163"/>
    </source>
</evidence>
<keyword evidence="7" id="KW-0539">Nucleus</keyword>
<feature type="domain" description="BZIP" evidence="9">
    <location>
        <begin position="57"/>
        <end position="99"/>
    </location>
</feature>
<dbReference type="PROSITE" id="PS00036">
    <property type="entry name" value="BZIP_BASIC"/>
    <property type="match status" value="1"/>
</dbReference>
<dbReference type="EMBL" id="AOGT01001360">
    <property type="protein sequence ID" value="EMG47836.1"/>
    <property type="molecule type" value="Genomic_DNA"/>
</dbReference>
<comment type="caution">
    <text evidence="10">The sequence shown here is derived from an EMBL/GenBank/DDBJ whole genome shotgun (WGS) entry which is preliminary data.</text>
</comment>
<feature type="region of interest" description="Disordered" evidence="8">
    <location>
        <begin position="136"/>
        <end position="224"/>
    </location>
</feature>
<dbReference type="GO" id="GO:0006986">
    <property type="term" value="P:response to unfolded protein"/>
    <property type="evidence" value="ECO:0007669"/>
    <property type="project" value="UniProtKB-KW"/>
</dbReference>
<evidence type="ECO:0000256" key="3">
    <source>
        <dbReference type="ARBA" id="ARBA00023015"/>
    </source>
</evidence>
<dbReference type="AlphaFoldDB" id="M3IN60"/>
<dbReference type="Gene3D" id="1.20.5.170">
    <property type="match status" value="1"/>
</dbReference>
<evidence type="ECO:0000313" key="11">
    <source>
        <dbReference type="Proteomes" id="UP000011777"/>
    </source>
</evidence>
<dbReference type="eggNOG" id="ENOG502S526">
    <property type="taxonomic scope" value="Eukaryota"/>
</dbReference>
<feature type="compositionally biased region" description="Acidic residues" evidence="8">
    <location>
        <begin position="154"/>
        <end position="174"/>
    </location>
</feature>
<feature type="compositionally biased region" description="Polar residues" evidence="8">
    <location>
        <begin position="1"/>
        <end position="20"/>
    </location>
</feature>
<gene>
    <name evidence="10" type="ORF">G210_1715</name>
</gene>
<dbReference type="PANTHER" id="PTHR46714">
    <property type="entry name" value="TRANSCRIPTIONAL ACTIVATOR HAC1"/>
    <property type="match status" value="1"/>
</dbReference>
<dbReference type="GO" id="GO:0045944">
    <property type="term" value="P:positive regulation of transcription by RNA polymerase II"/>
    <property type="evidence" value="ECO:0007669"/>
    <property type="project" value="InterPro"/>
</dbReference>
<dbReference type="OrthoDB" id="674948at2759"/>
<keyword evidence="6" id="KW-0834">Unfolded protein response</keyword>
<reference evidence="10 11" key="1">
    <citation type="submission" date="2013-02" db="EMBL/GenBank/DDBJ databases">
        <title>Genome sequence of Candida maltosa Xu316, a potential industrial strain for xylitol and ethanol production.</title>
        <authorList>
            <person name="Yu J."/>
            <person name="Wang Q."/>
            <person name="Geng X."/>
            <person name="Bao W."/>
            <person name="He P."/>
            <person name="Cai J."/>
        </authorList>
    </citation>
    <scope>NUCLEOTIDE SEQUENCE [LARGE SCALE GENOMIC DNA]</scope>
    <source>
        <strain evidence="11">Xu316</strain>
    </source>
</reference>
<organism evidence="10 11">
    <name type="scientific">Candida maltosa (strain Xu316)</name>
    <name type="common">Yeast</name>
    <dbReference type="NCBI Taxonomy" id="1245528"/>
    <lineage>
        <taxon>Eukaryota</taxon>
        <taxon>Fungi</taxon>
        <taxon>Dikarya</taxon>
        <taxon>Ascomycota</taxon>
        <taxon>Saccharomycotina</taxon>
        <taxon>Pichiomycetes</taxon>
        <taxon>Debaryomycetaceae</taxon>
        <taxon>Candida/Lodderomyces clade</taxon>
        <taxon>Candida</taxon>
    </lineage>
</organism>
<dbReference type="STRING" id="1245528.M3IN60"/>
<dbReference type="InterPro" id="IPR004827">
    <property type="entry name" value="bZIP"/>
</dbReference>
<dbReference type="PROSITE" id="PS50217">
    <property type="entry name" value="BZIP"/>
    <property type="match status" value="1"/>
</dbReference>
<accession>M3IN60</accession>